<dbReference type="InterPro" id="IPR001789">
    <property type="entry name" value="Sig_transdc_resp-reg_receiver"/>
</dbReference>
<dbReference type="Gene3D" id="3.40.50.2300">
    <property type="match status" value="1"/>
</dbReference>
<dbReference type="SMART" id="SM00850">
    <property type="entry name" value="LytTR"/>
    <property type="match status" value="1"/>
</dbReference>
<evidence type="ECO:0000313" key="7">
    <source>
        <dbReference type="Proteomes" id="UP001451571"/>
    </source>
</evidence>
<dbReference type="SMART" id="SM00448">
    <property type="entry name" value="REC"/>
    <property type="match status" value="1"/>
</dbReference>
<evidence type="ECO:0000256" key="1">
    <source>
        <dbReference type="ARBA" id="ARBA00018672"/>
    </source>
</evidence>
<sequence length="238" mass="27004">MKTMIRIAVVDDDPISVEQLKSYLAQYQRERGQELSIVTFSDGDEIVENYKAEYDIILLDIEMRFMDGMTAPSVIRKSDPEVIIIFITNMAQYAINGYTVNATDYVLKPVSYFSFSQSLDKAIGRINRKINNFIAVGVKGGTVKLYVSDICYVESQGHRLIFHTRTEEYVTFATMKEAEERLKGTDFFRCNKGCLLNLAYVDGVQNDCVIINGESIAISRGRKKEFMEELTNYLGGAI</sequence>
<evidence type="ECO:0000256" key="3">
    <source>
        <dbReference type="PROSITE-ProRule" id="PRU00169"/>
    </source>
</evidence>
<dbReference type="Gene3D" id="2.40.50.1020">
    <property type="entry name" value="LytTr DNA-binding domain"/>
    <property type="match status" value="1"/>
</dbReference>
<feature type="modified residue" description="4-aspartylphosphate" evidence="3">
    <location>
        <position position="60"/>
    </location>
</feature>
<keyword evidence="6" id="KW-0238">DNA-binding</keyword>
<keyword evidence="7" id="KW-1185">Reference proteome</keyword>
<accession>A0ABZ3EZ05</accession>
<dbReference type="InterPro" id="IPR007492">
    <property type="entry name" value="LytTR_DNA-bd_dom"/>
</dbReference>
<dbReference type="Pfam" id="PF00072">
    <property type="entry name" value="Response_reg"/>
    <property type="match status" value="1"/>
</dbReference>
<comment type="function">
    <text evidence="2">May play the central regulatory role in sporulation. It may be an element of the effector pathway responsible for the activation of sporulation genes in response to nutritional stress. Spo0A may act in concert with spo0H (a sigma factor) to control the expression of some genes that are critical to the sporulation process.</text>
</comment>
<dbReference type="RefSeq" id="WP_342759063.1">
    <property type="nucleotide sequence ID" value="NZ_CP146256.1"/>
</dbReference>
<dbReference type="PANTHER" id="PTHR37299">
    <property type="entry name" value="TRANSCRIPTIONAL REGULATOR-RELATED"/>
    <property type="match status" value="1"/>
</dbReference>
<dbReference type="EMBL" id="CP146256">
    <property type="protein sequence ID" value="XAH75497.1"/>
    <property type="molecule type" value="Genomic_DNA"/>
</dbReference>
<dbReference type="InterPro" id="IPR011006">
    <property type="entry name" value="CheY-like_superfamily"/>
</dbReference>
<dbReference type="GO" id="GO:0003677">
    <property type="term" value="F:DNA binding"/>
    <property type="evidence" value="ECO:0007669"/>
    <property type="project" value="UniProtKB-KW"/>
</dbReference>
<dbReference type="Proteomes" id="UP001451571">
    <property type="component" value="Chromosome"/>
</dbReference>
<dbReference type="PANTHER" id="PTHR37299:SF1">
    <property type="entry name" value="STAGE 0 SPORULATION PROTEIN A HOMOLOG"/>
    <property type="match status" value="1"/>
</dbReference>
<evidence type="ECO:0000259" key="4">
    <source>
        <dbReference type="PROSITE" id="PS50110"/>
    </source>
</evidence>
<proteinExistence type="predicted"/>
<feature type="domain" description="Response regulatory" evidence="4">
    <location>
        <begin position="6"/>
        <end position="123"/>
    </location>
</feature>
<protein>
    <recommendedName>
        <fullName evidence="1">Stage 0 sporulation protein A homolog</fullName>
    </recommendedName>
</protein>
<dbReference type="Pfam" id="PF04397">
    <property type="entry name" value="LytTR"/>
    <property type="match status" value="1"/>
</dbReference>
<evidence type="ECO:0000313" key="6">
    <source>
        <dbReference type="EMBL" id="XAH75497.1"/>
    </source>
</evidence>
<dbReference type="SUPFAM" id="SSF52172">
    <property type="entry name" value="CheY-like"/>
    <property type="match status" value="1"/>
</dbReference>
<dbReference type="PROSITE" id="PS50930">
    <property type="entry name" value="HTH_LYTTR"/>
    <property type="match status" value="1"/>
</dbReference>
<evidence type="ECO:0000256" key="2">
    <source>
        <dbReference type="ARBA" id="ARBA00024867"/>
    </source>
</evidence>
<name>A0ABZ3EZ05_9FIRM</name>
<reference evidence="6 7" key="1">
    <citation type="submission" date="2024-02" db="EMBL/GenBank/DDBJ databases">
        <title>Bacterial strain from lacustrine sediment.</title>
        <authorList>
            <person name="Petit C."/>
            <person name="Fadhlaoui K."/>
        </authorList>
    </citation>
    <scope>NUCLEOTIDE SEQUENCE [LARGE SCALE GENOMIC DNA]</scope>
    <source>
        <strain evidence="6 7">IPX-CK</strain>
    </source>
</reference>
<dbReference type="InterPro" id="IPR046947">
    <property type="entry name" value="LytR-like"/>
</dbReference>
<gene>
    <name evidence="6" type="ORF">V6984_06985</name>
</gene>
<keyword evidence="3" id="KW-0597">Phosphoprotein</keyword>
<feature type="domain" description="HTH LytTR-type" evidence="5">
    <location>
        <begin position="134"/>
        <end position="232"/>
    </location>
</feature>
<dbReference type="PROSITE" id="PS50110">
    <property type="entry name" value="RESPONSE_REGULATORY"/>
    <property type="match status" value="1"/>
</dbReference>
<organism evidence="6 7">
    <name type="scientific">Kineothrix sedimenti</name>
    <dbReference type="NCBI Taxonomy" id="3123317"/>
    <lineage>
        <taxon>Bacteria</taxon>
        <taxon>Bacillati</taxon>
        <taxon>Bacillota</taxon>
        <taxon>Clostridia</taxon>
        <taxon>Lachnospirales</taxon>
        <taxon>Lachnospiraceae</taxon>
        <taxon>Kineothrix</taxon>
    </lineage>
</organism>
<evidence type="ECO:0000259" key="5">
    <source>
        <dbReference type="PROSITE" id="PS50930"/>
    </source>
</evidence>